<keyword evidence="4" id="KW-0808">Transferase</keyword>
<comment type="pathway">
    <text evidence="1">Cell wall biogenesis; cell wall polysaccharide biosynthesis.</text>
</comment>
<organism evidence="6 7">
    <name type="scientific">Nocardioides yefusunii</name>
    <dbReference type="NCBI Taxonomy" id="2500546"/>
    <lineage>
        <taxon>Bacteria</taxon>
        <taxon>Bacillati</taxon>
        <taxon>Actinomycetota</taxon>
        <taxon>Actinomycetes</taxon>
        <taxon>Propionibacteriales</taxon>
        <taxon>Nocardioidaceae</taxon>
        <taxon>Nocardioides</taxon>
    </lineage>
</organism>
<dbReference type="InterPro" id="IPR029044">
    <property type="entry name" value="Nucleotide-diphossugar_trans"/>
</dbReference>
<dbReference type="InterPro" id="IPR001173">
    <property type="entry name" value="Glyco_trans_2-like"/>
</dbReference>
<name>A0ABW1QY09_9ACTN</name>
<evidence type="ECO:0000259" key="5">
    <source>
        <dbReference type="Pfam" id="PF00535"/>
    </source>
</evidence>
<proteinExistence type="inferred from homology"/>
<dbReference type="EMBL" id="JBHSQI010000006">
    <property type="protein sequence ID" value="MFC6154451.1"/>
    <property type="molecule type" value="Genomic_DNA"/>
</dbReference>
<keyword evidence="7" id="KW-1185">Reference proteome</keyword>
<dbReference type="Proteomes" id="UP001596098">
    <property type="component" value="Unassembled WGS sequence"/>
</dbReference>
<accession>A0ABW1QY09</accession>
<dbReference type="CDD" id="cd04185">
    <property type="entry name" value="GT_2_like_b"/>
    <property type="match status" value="1"/>
</dbReference>
<dbReference type="RefSeq" id="WP_128219831.1">
    <property type="nucleotide sequence ID" value="NZ_CP034929.1"/>
</dbReference>
<evidence type="ECO:0000256" key="2">
    <source>
        <dbReference type="ARBA" id="ARBA00006739"/>
    </source>
</evidence>
<dbReference type="Pfam" id="PF00535">
    <property type="entry name" value="Glycos_transf_2"/>
    <property type="match status" value="1"/>
</dbReference>
<gene>
    <name evidence="6" type="ORF">ACFPWU_12350</name>
</gene>
<keyword evidence="3" id="KW-0328">Glycosyltransferase</keyword>
<evidence type="ECO:0000313" key="6">
    <source>
        <dbReference type="EMBL" id="MFC6154451.1"/>
    </source>
</evidence>
<evidence type="ECO:0000256" key="3">
    <source>
        <dbReference type="ARBA" id="ARBA00022676"/>
    </source>
</evidence>
<dbReference type="SUPFAM" id="SSF53448">
    <property type="entry name" value="Nucleotide-diphospho-sugar transferases"/>
    <property type="match status" value="1"/>
</dbReference>
<comment type="caution">
    <text evidence="6">The sequence shown here is derived from an EMBL/GenBank/DDBJ whole genome shotgun (WGS) entry which is preliminary data.</text>
</comment>
<evidence type="ECO:0000313" key="7">
    <source>
        <dbReference type="Proteomes" id="UP001596098"/>
    </source>
</evidence>
<sequence length="310" mass="33688">MTSSHPVGAARVVAAVVTFNRIALLRELVDRLREVPGLAEILVVDNASTDGTGDWLAAQAGVGGTPVVGRTLADNLGGAGGFDTGLRWAVDRDADLVWLMDDDGLPDVDTLSRLLEFEGQLDFWGPAVVDKDAPERLVFPIRLPNSARVLTSTTELAAAAPDGLLRDVVIPFNGVLVTRELVERIGSVRAELFIWGDDHEYRLRAERAGARIGTVVDTVVRHPSVGELGTPTLGGTYNHSDSDLKHYCMARNNLLNLAEYRSKLHALAFVAKTVWFYTFTKPSLARLRLSFSAFAAAVRGDFTGHRRFLA</sequence>
<evidence type="ECO:0000256" key="4">
    <source>
        <dbReference type="ARBA" id="ARBA00022679"/>
    </source>
</evidence>
<dbReference type="PANTHER" id="PTHR43179:SF12">
    <property type="entry name" value="GALACTOFURANOSYLTRANSFERASE GLFT2"/>
    <property type="match status" value="1"/>
</dbReference>
<dbReference type="Gene3D" id="3.90.550.10">
    <property type="entry name" value="Spore Coat Polysaccharide Biosynthesis Protein SpsA, Chain A"/>
    <property type="match status" value="1"/>
</dbReference>
<dbReference type="PANTHER" id="PTHR43179">
    <property type="entry name" value="RHAMNOSYLTRANSFERASE WBBL"/>
    <property type="match status" value="1"/>
</dbReference>
<comment type="similarity">
    <text evidence="2">Belongs to the glycosyltransferase 2 family.</text>
</comment>
<reference evidence="7" key="1">
    <citation type="journal article" date="2019" name="Int. J. Syst. Evol. Microbiol.">
        <title>The Global Catalogue of Microorganisms (GCM) 10K type strain sequencing project: providing services to taxonomists for standard genome sequencing and annotation.</title>
        <authorList>
            <consortium name="The Broad Institute Genomics Platform"/>
            <consortium name="The Broad Institute Genome Sequencing Center for Infectious Disease"/>
            <person name="Wu L."/>
            <person name="Ma J."/>
        </authorList>
    </citation>
    <scope>NUCLEOTIDE SEQUENCE [LARGE SCALE GENOMIC DNA]</scope>
    <source>
        <strain evidence="7">DFY28</strain>
    </source>
</reference>
<evidence type="ECO:0000256" key="1">
    <source>
        <dbReference type="ARBA" id="ARBA00004776"/>
    </source>
</evidence>
<feature type="domain" description="Glycosyltransferase 2-like" evidence="5">
    <location>
        <begin position="16"/>
        <end position="117"/>
    </location>
</feature>
<protein>
    <submittedName>
        <fullName evidence="6">Glycosyltransferase family 2 protein</fullName>
    </submittedName>
</protein>